<dbReference type="GO" id="GO:0004150">
    <property type="term" value="F:dihydroneopterin aldolase activity"/>
    <property type="evidence" value="ECO:0007669"/>
    <property type="project" value="UniProtKB-EC"/>
</dbReference>
<dbReference type="SUPFAM" id="SSF55620">
    <property type="entry name" value="Tetrahydrobiopterin biosynthesis enzymes-like"/>
    <property type="match status" value="1"/>
</dbReference>
<evidence type="ECO:0000313" key="9">
    <source>
        <dbReference type="Proteomes" id="UP000669605"/>
    </source>
</evidence>
<proteinExistence type="inferred from homology"/>
<dbReference type="NCBIfam" id="TIGR00526">
    <property type="entry name" value="folB_dom"/>
    <property type="match status" value="1"/>
</dbReference>
<evidence type="ECO:0000256" key="2">
    <source>
        <dbReference type="ARBA" id="ARBA00005013"/>
    </source>
</evidence>
<keyword evidence="9" id="KW-1185">Reference proteome</keyword>
<dbReference type="PANTHER" id="PTHR42844">
    <property type="entry name" value="DIHYDRONEOPTERIN ALDOLASE 1-RELATED"/>
    <property type="match status" value="1"/>
</dbReference>
<organism evidence="8 9">
    <name type="scientific">Tepidiphilus baoligensis</name>
    <dbReference type="NCBI Taxonomy" id="2698687"/>
    <lineage>
        <taxon>Bacteria</taxon>
        <taxon>Pseudomonadati</taxon>
        <taxon>Pseudomonadota</taxon>
        <taxon>Hydrogenophilia</taxon>
        <taxon>Hydrogenophilales</taxon>
        <taxon>Hydrogenophilaceae</taxon>
        <taxon>Tepidiphilus</taxon>
    </lineage>
</organism>
<gene>
    <name evidence="8" type="primary">folB</name>
    <name evidence="8" type="ORF">GV368_05755</name>
</gene>
<dbReference type="Pfam" id="PF02152">
    <property type="entry name" value="FolB"/>
    <property type="match status" value="1"/>
</dbReference>
<comment type="caution">
    <text evidence="8">The sequence shown here is derived from an EMBL/GenBank/DDBJ whole genome shotgun (WGS) entry which is preliminary data.</text>
</comment>
<dbReference type="EMBL" id="JAAAUB010000006">
    <property type="protein sequence ID" value="NMH16612.1"/>
    <property type="molecule type" value="Genomic_DNA"/>
</dbReference>
<dbReference type="EC" id="4.1.2.25" evidence="6"/>
<reference evidence="8 9" key="1">
    <citation type="journal article" date="2020" name="Curr. Microbiol.">
        <title>Tepidiphilus baoligensis sp. nov., a Novel Bacterium of the Family Hydrogenophilaceae Isolated from an Oil Reservoir.</title>
        <authorList>
            <person name="Zhang X."/>
            <person name="Wang G."/>
            <person name="Ma X."/>
            <person name="Yu J."/>
            <person name="You J."/>
            <person name="Xue Y."/>
            <person name="Ma Y."/>
        </authorList>
    </citation>
    <scope>NUCLEOTIDE SEQUENCE [LARGE SCALE GENOMIC DNA]</scope>
    <source>
        <strain evidence="8 9">B18-69</strain>
    </source>
</reference>
<evidence type="ECO:0000256" key="1">
    <source>
        <dbReference type="ARBA" id="ARBA00001353"/>
    </source>
</evidence>
<comment type="pathway">
    <text evidence="2 6">Cofactor biosynthesis; tetrahydrofolate biosynthesis; 2-amino-4-hydroxy-6-hydroxymethyl-7,8-dihydropteridine diphosphate from 7,8-dihydroneopterin triphosphate: step 3/4.</text>
</comment>
<dbReference type="RefSeq" id="WP_169115838.1">
    <property type="nucleotide sequence ID" value="NZ_JAAAUB010000006.1"/>
</dbReference>
<dbReference type="NCBIfam" id="TIGR00525">
    <property type="entry name" value="folB"/>
    <property type="match status" value="1"/>
</dbReference>
<evidence type="ECO:0000256" key="3">
    <source>
        <dbReference type="ARBA" id="ARBA00005708"/>
    </source>
</evidence>
<name>A0ABX1QL10_9PROT</name>
<evidence type="ECO:0000256" key="6">
    <source>
        <dbReference type="RuleBase" id="RU362079"/>
    </source>
</evidence>
<dbReference type="Proteomes" id="UP000669605">
    <property type="component" value="Unassembled WGS sequence"/>
</dbReference>
<keyword evidence="5 6" id="KW-0456">Lyase</keyword>
<dbReference type="InterPro" id="IPR006157">
    <property type="entry name" value="FolB_dom"/>
</dbReference>
<dbReference type="Gene3D" id="3.30.1130.10">
    <property type="match status" value="1"/>
</dbReference>
<dbReference type="InterPro" id="IPR043133">
    <property type="entry name" value="GTP-CH-I_C/QueF"/>
</dbReference>
<keyword evidence="4 6" id="KW-0289">Folate biosynthesis</keyword>
<accession>A0ABX1QL10</accession>
<feature type="domain" description="Dihydroneopterin aldolase/epimerase" evidence="7">
    <location>
        <begin position="4"/>
        <end position="113"/>
    </location>
</feature>
<comment type="catalytic activity">
    <reaction evidence="1 6">
        <text>7,8-dihydroneopterin = 6-hydroxymethyl-7,8-dihydropterin + glycolaldehyde</text>
        <dbReference type="Rhea" id="RHEA:10540"/>
        <dbReference type="ChEBI" id="CHEBI:17001"/>
        <dbReference type="ChEBI" id="CHEBI:17071"/>
        <dbReference type="ChEBI" id="CHEBI:44841"/>
        <dbReference type="EC" id="4.1.2.25"/>
    </reaction>
</comment>
<comment type="function">
    <text evidence="6">Catalyzes the conversion of 7,8-dihydroneopterin to 6-hydroxymethyl-7,8-dihydropterin.</text>
</comment>
<protein>
    <recommendedName>
        <fullName evidence="6">7,8-dihydroneopterin aldolase</fullName>
        <ecNumber evidence="6">4.1.2.25</ecNumber>
    </recommendedName>
</protein>
<evidence type="ECO:0000256" key="4">
    <source>
        <dbReference type="ARBA" id="ARBA00022909"/>
    </source>
</evidence>
<dbReference type="SMART" id="SM00905">
    <property type="entry name" value="FolB"/>
    <property type="match status" value="1"/>
</dbReference>
<evidence type="ECO:0000259" key="7">
    <source>
        <dbReference type="SMART" id="SM00905"/>
    </source>
</evidence>
<comment type="similarity">
    <text evidence="3 6">Belongs to the DHNA family.</text>
</comment>
<sequence>MDSIFIEGLRVEARVGVYERERVAPQTLMIDLQLGLDSEAGRSDELATTIDYARVIDRVKAEVEGQYFRLLERLGEHLVEMLFAEFEPAWVRMKIAKVGVRAEVKNVGILLERQRENGKGKAQESAIGKLE</sequence>
<dbReference type="InterPro" id="IPR006156">
    <property type="entry name" value="Dihydroneopterin_aldolase"/>
</dbReference>
<evidence type="ECO:0000256" key="5">
    <source>
        <dbReference type="ARBA" id="ARBA00023239"/>
    </source>
</evidence>
<dbReference type="PANTHER" id="PTHR42844:SF1">
    <property type="entry name" value="DIHYDRONEOPTERIN ALDOLASE 1-RELATED"/>
    <property type="match status" value="1"/>
</dbReference>
<evidence type="ECO:0000313" key="8">
    <source>
        <dbReference type="EMBL" id="NMH16612.1"/>
    </source>
</evidence>